<organism evidence="1 2">
    <name type="scientific">Cyanidiococcus yangmingshanensis</name>
    <dbReference type="NCBI Taxonomy" id="2690220"/>
    <lineage>
        <taxon>Eukaryota</taxon>
        <taxon>Rhodophyta</taxon>
        <taxon>Bangiophyceae</taxon>
        <taxon>Cyanidiales</taxon>
        <taxon>Cyanidiaceae</taxon>
        <taxon>Cyanidiococcus</taxon>
    </lineage>
</organism>
<protein>
    <submittedName>
        <fullName evidence="1">Uncharacterized protein</fullName>
    </submittedName>
</protein>
<dbReference type="Gene3D" id="3.40.50.970">
    <property type="match status" value="1"/>
</dbReference>
<dbReference type="Proteomes" id="UP000530660">
    <property type="component" value="Unassembled WGS sequence"/>
</dbReference>
<evidence type="ECO:0000313" key="2">
    <source>
        <dbReference type="Proteomes" id="UP000530660"/>
    </source>
</evidence>
<reference evidence="1 2" key="1">
    <citation type="journal article" date="2020" name="J. Phycol.">
        <title>Comparative genome analysis reveals Cyanidiococcus gen. nov., a new extremophilic red algal genus sister to Cyanidioschyzon (Cyanidioschyzonaceae, Rhodophyta).</title>
        <authorList>
            <person name="Liu S.-L."/>
            <person name="Chiang Y.-R."/>
            <person name="Yoon H.S."/>
            <person name="Fu H.-Y."/>
        </authorList>
    </citation>
    <scope>NUCLEOTIDE SEQUENCE [LARGE SCALE GENOMIC DNA]</scope>
    <source>
        <strain evidence="1 2">THAL066</strain>
    </source>
</reference>
<dbReference type="EMBL" id="VWRR01000006">
    <property type="protein sequence ID" value="KAF6003534.1"/>
    <property type="molecule type" value="Genomic_DNA"/>
</dbReference>
<gene>
    <name evidence="1" type="ORF">F1559_001965</name>
</gene>
<evidence type="ECO:0000313" key="1">
    <source>
        <dbReference type="EMBL" id="KAF6003534.1"/>
    </source>
</evidence>
<accession>A0A7J7ILL6</accession>
<name>A0A7J7ILL6_9RHOD</name>
<keyword evidence="2" id="KW-1185">Reference proteome</keyword>
<proteinExistence type="predicted"/>
<comment type="caution">
    <text evidence="1">The sequence shown here is derived from an EMBL/GenBank/DDBJ whole genome shotgun (WGS) entry which is preliminary data.</text>
</comment>
<sequence length="174" mass="18711">MGRGPGFLSFGCSRLTRIAERFLVTSTARLLASSASGNLGATLSGCSRLARRAERSLPPSSIRQVASSVDEIQSTADSLREGSTNFGVSATEKLASDSSNVSRQADSDAEVQTADWQSAEIRQRMNLFTAINSALSCALEEDPKVLVFGEDCSFWWCISLHQQVATTIRADQSL</sequence>
<dbReference type="AlphaFoldDB" id="A0A7J7ILL6"/>